<feature type="compositionally biased region" description="Acidic residues" evidence="2">
    <location>
        <begin position="251"/>
        <end position="261"/>
    </location>
</feature>
<feature type="region of interest" description="Disordered" evidence="2">
    <location>
        <begin position="396"/>
        <end position="432"/>
    </location>
</feature>
<accession>A0AAD4Q304</accession>
<dbReference type="InterPro" id="IPR040850">
    <property type="entry name" value="Knl1_RWD_C"/>
</dbReference>
<protein>
    <recommendedName>
        <fullName evidence="3">Spc7 kinetochore protein domain-containing protein</fullName>
    </recommendedName>
</protein>
<dbReference type="GO" id="GO:0000776">
    <property type="term" value="C:kinetochore"/>
    <property type="evidence" value="ECO:0007669"/>
    <property type="project" value="TreeGrafter"/>
</dbReference>
<feature type="compositionally biased region" description="Acidic residues" evidence="2">
    <location>
        <begin position="302"/>
        <end position="314"/>
    </location>
</feature>
<feature type="region of interest" description="Disordered" evidence="2">
    <location>
        <begin position="529"/>
        <end position="555"/>
    </location>
</feature>
<feature type="compositionally biased region" description="Acidic residues" evidence="2">
    <location>
        <begin position="544"/>
        <end position="555"/>
    </location>
</feature>
<feature type="compositionally biased region" description="Low complexity" evidence="2">
    <location>
        <begin position="328"/>
        <end position="342"/>
    </location>
</feature>
<feature type="compositionally biased region" description="Low complexity" evidence="2">
    <location>
        <begin position="221"/>
        <end position="241"/>
    </location>
</feature>
<feature type="region of interest" description="Disordered" evidence="2">
    <location>
        <begin position="45"/>
        <end position="373"/>
    </location>
</feature>
<evidence type="ECO:0000256" key="2">
    <source>
        <dbReference type="SAM" id="MobiDB-lite"/>
    </source>
</evidence>
<evidence type="ECO:0000259" key="3">
    <source>
        <dbReference type="SMART" id="SM00787"/>
    </source>
</evidence>
<dbReference type="RefSeq" id="XP_046074604.1">
    <property type="nucleotide sequence ID" value="XM_046209415.1"/>
</dbReference>
<dbReference type="GO" id="GO:0034501">
    <property type="term" value="P:protein localization to kinetochore"/>
    <property type="evidence" value="ECO:0007669"/>
    <property type="project" value="TreeGrafter"/>
</dbReference>
<keyword evidence="1" id="KW-0175">Coiled coil</keyword>
<feature type="region of interest" description="Disordered" evidence="2">
    <location>
        <begin position="789"/>
        <end position="838"/>
    </location>
</feature>
<feature type="region of interest" description="Disordered" evidence="2">
    <location>
        <begin position="570"/>
        <end position="772"/>
    </location>
</feature>
<dbReference type="InterPro" id="IPR033338">
    <property type="entry name" value="Spc105/Spc7"/>
</dbReference>
<feature type="compositionally biased region" description="Basic and acidic residues" evidence="2">
    <location>
        <begin position="800"/>
        <end position="819"/>
    </location>
</feature>
<reference evidence="4" key="1">
    <citation type="submission" date="2021-12" db="EMBL/GenBank/DDBJ databases">
        <title>Convergent genome expansion in fungi linked to evolution of root-endophyte symbiosis.</title>
        <authorList>
            <consortium name="DOE Joint Genome Institute"/>
            <person name="Ke Y.-H."/>
            <person name="Bonito G."/>
            <person name="Liao H.-L."/>
            <person name="Looney B."/>
            <person name="Rojas-Flechas A."/>
            <person name="Nash J."/>
            <person name="Hameed K."/>
            <person name="Schadt C."/>
            <person name="Martin F."/>
            <person name="Crous P.W."/>
            <person name="Miettinen O."/>
            <person name="Magnuson J.K."/>
            <person name="Labbe J."/>
            <person name="Jacobson D."/>
            <person name="Doktycz M.J."/>
            <person name="Veneault-Fourrey C."/>
            <person name="Kuo A."/>
            <person name="Mondo S."/>
            <person name="Calhoun S."/>
            <person name="Riley R."/>
            <person name="Ohm R."/>
            <person name="LaButti K."/>
            <person name="Andreopoulos B."/>
            <person name="Pangilinan J."/>
            <person name="Nolan M."/>
            <person name="Tritt A."/>
            <person name="Clum A."/>
            <person name="Lipzen A."/>
            <person name="Daum C."/>
            <person name="Barry K."/>
            <person name="Grigoriev I.V."/>
            <person name="Vilgalys R."/>
        </authorList>
    </citation>
    <scope>NUCLEOTIDE SEQUENCE</scope>
    <source>
        <strain evidence="4">PMI_201</strain>
    </source>
</reference>
<dbReference type="SMART" id="SM00787">
    <property type="entry name" value="Spc7"/>
    <property type="match status" value="1"/>
</dbReference>
<feature type="region of interest" description="Disordered" evidence="2">
    <location>
        <begin position="1"/>
        <end position="24"/>
    </location>
</feature>
<feature type="compositionally biased region" description="Low complexity" evidence="2">
    <location>
        <begin position="667"/>
        <end position="692"/>
    </location>
</feature>
<dbReference type="PANTHER" id="PTHR28260">
    <property type="entry name" value="SPINDLE POLE BODY COMPONENT SPC105"/>
    <property type="match status" value="1"/>
</dbReference>
<feature type="coiled-coil region" evidence="1">
    <location>
        <begin position="1193"/>
        <end position="1231"/>
    </location>
</feature>
<dbReference type="Pfam" id="PF18210">
    <property type="entry name" value="Knl1_RWD_C"/>
    <property type="match status" value="1"/>
</dbReference>
<name>A0AAD4Q304_9EURO</name>
<feature type="compositionally biased region" description="Basic and acidic residues" evidence="2">
    <location>
        <begin position="167"/>
        <end position="190"/>
    </location>
</feature>
<comment type="caution">
    <text evidence="4">The sequence shown here is derived from an EMBL/GenBank/DDBJ whole genome shotgun (WGS) entry which is preliminary data.</text>
</comment>
<evidence type="ECO:0000313" key="5">
    <source>
        <dbReference type="Proteomes" id="UP001201262"/>
    </source>
</evidence>
<feature type="compositionally biased region" description="Basic and acidic residues" evidence="2">
    <location>
        <begin position="533"/>
        <end position="543"/>
    </location>
</feature>
<proteinExistence type="predicted"/>
<dbReference type="Pfam" id="PF08317">
    <property type="entry name" value="Spc7"/>
    <property type="match status" value="1"/>
</dbReference>
<evidence type="ECO:0000256" key="1">
    <source>
        <dbReference type="SAM" id="Coils"/>
    </source>
</evidence>
<dbReference type="Pfam" id="PF15402">
    <property type="entry name" value="MELT_2"/>
    <property type="match status" value="5"/>
</dbReference>
<dbReference type="GeneID" id="70239702"/>
<dbReference type="GO" id="GO:1990758">
    <property type="term" value="P:mitotic sister chromatid biorientation"/>
    <property type="evidence" value="ECO:0007669"/>
    <property type="project" value="TreeGrafter"/>
</dbReference>
<feature type="compositionally biased region" description="Polar residues" evidence="2">
    <location>
        <begin position="616"/>
        <end position="626"/>
    </location>
</feature>
<dbReference type="SMART" id="SM01315">
    <property type="entry name" value="Spc7_N"/>
    <property type="match status" value="1"/>
</dbReference>
<feature type="compositionally biased region" description="Basic residues" evidence="2">
    <location>
        <begin position="110"/>
        <end position="124"/>
    </location>
</feature>
<feature type="compositionally biased region" description="Basic and acidic residues" evidence="2">
    <location>
        <begin position="352"/>
        <end position="367"/>
    </location>
</feature>
<feature type="compositionally biased region" description="Acidic residues" evidence="2">
    <location>
        <begin position="966"/>
        <end position="984"/>
    </location>
</feature>
<organism evidence="4 5">
    <name type="scientific">Talaromyces proteolyticus</name>
    <dbReference type="NCBI Taxonomy" id="1131652"/>
    <lineage>
        <taxon>Eukaryota</taxon>
        <taxon>Fungi</taxon>
        <taxon>Dikarya</taxon>
        <taxon>Ascomycota</taxon>
        <taxon>Pezizomycotina</taxon>
        <taxon>Eurotiomycetes</taxon>
        <taxon>Eurotiomycetidae</taxon>
        <taxon>Eurotiales</taxon>
        <taxon>Trichocomaceae</taxon>
        <taxon>Talaromyces</taxon>
        <taxon>Talaromyces sect. Bacilispori</taxon>
    </lineage>
</organism>
<feature type="domain" description="Spc7 kinetochore protein" evidence="3">
    <location>
        <begin position="975"/>
        <end position="1305"/>
    </location>
</feature>
<evidence type="ECO:0000313" key="4">
    <source>
        <dbReference type="EMBL" id="KAH8700898.1"/>
    </source>
</evidence>
<dbReference type="PANTHER" id="PTHR28260:SF1">
    <property type="entry name" value="SPINDLE POLE BODY COMPONENT SPC105"/>
    <property type="match status" value="1"/>
</dbReference>
<dbReference type="Proteomes" id="UP001201262">
    <property type="component" value="Unassembled WGS sequence"/>
</dbReference>
<keyword evidence="5" id="KW-1185">Reference proteome</keyword>
<dbReference type="InterPro" id="IPR013253">
    <property type="entry name" value="Spc7_domain"/>
</dbReference>
<sequence>MASRDTAGASVRPRSRRSIAYVPKRNAALDKENATADIDAMKDATAAGRTVTRDKKSRSKSLGPGGLDALQISNGNRRKSSMAIPLKSILKPTVPLSPPRQIPAFDGARKRNASRSPSPRKSRNTPKSPQAEEGLLIDFSTPAKAPVTGTEQLDNPFDGFNAGSAIRDAKEREEKERRERERKAILEQREARRKSMGNRRVSFAPEATLHTWNVVELGEDSTASSSSNSTRRASSLANSTSQAPADTPELPADEEFDEDPDVSFSPIQHGLQEQPREFSSSPFSGSSMGGSDGTRSPIKDVDDAESDSDNDFDGESTAMSLDDVTARTSGSNQTDDSNTSSSARLNEALRQAAREAGTRDIDFHEPGDTLAGNQEIAGAFKPWIQKGQRISFDVEDMSALQDQENINPLQDANTKSSDDDDGADDVDNENEDLSMEITGAVGRILGGAANGQNLNRRKSIAEQSNYDEQTMDLTNVVGGIEATKSPAKSDADSNMNEDEEMTMELTNVVGGVLSKKPSSTEQLNQDLLSVTPQHEELTGRDFSEWGDGDEEDEDDAAMDFTGAVGRILSPIEESTESQDGHTEGMDFTTAMGRILPPGLETNTKEQAKQLMELETDSGQLASSPFQDNVPLSPPKALNPQDVAAVVSEIESPTLARVRVQRTRRESASSATRLSPPRQTTPTKPRTPSKQLTPQPPRPTTPEKTPPSSNITFRSASPKKLFREEIRASANKSQSPGRRSLFENSAGGESAPAFILRPHPRYSSGLGIDKEGLGSPKVAAILDRRRSIGEDAEDFVPQDQSPKRLRFEDPVKIHEEVDREREEEEHREEGHNLSLQASDLDPTLSLRDLISSLTPKKRKVGNRKSLHVGAAKGLLGKRPLELDEDEEEETPKRIRAISASPVKPVKLPAPPSKDETVRRSKRSSGKLFDLSPEKHGSFTPRGQPPVVFKSPIKLKSPIKNVQFNTEPTEEEQENGEEGDEEAEGDLDWEPLQLQDFLNLTNIHFMELTTTKRRHTTVPGNDSTLNRSGSFHRGKKEFSFEDCVAAGFCTVPMLELYQHSCRELKSYISEGRQIIRSIETETFADNPPLFREYVTAPPDIRVVMDNQFRNIKTHARLLSKAMWYEWRMKLLEGLKEGLDRHVEEMKDDDNALAQQENVLNSVVPDLVSKHTSLDSEASKLRELINEMENCDPDELRTARERLAKVDAEITTKKQQLQAMQEDLQDKVDTIEAGTELKSEFLEQIREAERVREECRGWSVKEVSALKDSVDLLQSQTGWSVVLAADAPELAGPVLTLSYKEELQVKLHPKLFTVPDTAMQVDSLQAVELSYVPQRPGSPKFVAPTITPTKALILSCLQKRIASIPPSSISLKQLFGFMSDGWNLTQKLEEEIRVLNFQGVTKTMLVEKPDAEPTLRARCILVGSIGAGEEQKRARVDVDFHITPRLSQHKDDGANETQKLEVGTDIALTKVYGFGNNHTKGLSDTQMREVILYHLGVSSKGKKVSPELKQPQPTVGQGLWSKSVQALASKLFS</sequence>
<dbReference type="GO" id="GO:0007094">
    <property type="term" value="P:mitotic spindle assembly checkpoint signaling"/>
    <property type="evidence" value="ECO:0007669"/>
    <property type="project" value="TreeGrafter"/>
</dbReference>
<feature type="region of interest" description="Disordered" evidence="2">
    <location>
        <begin position="874"/>
        <end position="984"/>
    </location>
</feature>
<feature type="compositionally biased region" description="Polar residues" evidence="2">
    <location>
        <begin position="400"/>
        <end position="415"/>
    </location>
</feature>
<dbReference type="EMBL" id="JAJTJA010000004">
    <property type="protein sequence ID" value="KAH8700898.1"/>
    <property type="molecule type" value="Genomic_DNA"/>
</dbReference>
<gene>
    <name evidence="4" type="ORF">BGW36DRAFT_138021</name>
</gene>
<feature type="compositionally biased region" description="Acidic residues" evidence="2">
    <location>
        <begin position="418"/>
        <end position="432"/>
    </location>
</feature>